<dbReference type="InterPro" id="IPR003500">
    <property type="entry name" value="RpiB_LacA_LacB"/>
</dbReference>
<comment type="similarity">
    <text evidence="1">Belongs to the LacAB/RpiB family.</text>
</comment>
<name>A0A2M8QCJ9_9CHLR</name>
<comment type="caution">
    <text evidence="2">The sequence shown here is derived from an EMBL/GenBank/DDBJ whole genome shotgun (WGS) entry which is preliminary data.</text>
</comment>
<dbReference type="Gene3D" id="3.40.1400.10">
    <property type="entry name" value="Sugar-phosphate isomerase, RpiB/LacA/LacB"/>
    <property type="match status" value="1"/>
</dbReference>
<reference evidence="2 3" key="1">
    <citation type="submission" date="2017-11" db="EMBL/GenBank/DDBJ databases">
        <title>Evolution of Phototrophy in the Chloroflexi Phylum Driven by Horizontal Gene Transfer.</title>
        <authorList>
            <person name="Ward L.M."/>
            <person name="Hemp J."/>
            <person name="Shih P.M."/>
            <person name="Mcglynn S.E."/>
            <person name="Fischer W."/>
        </authorList>
    </citation>
    <scope>NUCLEOTIDE SEQUENCE [LARGE SCALE GENOMIC DNA]</scope>
    <source>
        <strain evidence="2">JP3_7</strain>
    </source>
</reference>
<organism evidence="2 3">
    <name type="scientific">Candidatus Thermofonsia Clade 3 bacterium</name>
    <dbReference type="NCBI Taxonomy" id="2364212"/>
    <lineage>
        <taxon>Bacteria</taxon>
        <taxon>Bacillati</taxon>
        <taxon>Chloroflexota</taxon>
        <taxon>Candidatus Thermofontia</taxon>
        <taxon>Candidatus Thermofonsia Clade 3</taxon>
    </lineage>
</organism>
<dbReference type="GO" id="GO:0005975">
    <property type="term" value="P:carbohydrate metabolic process"/>
    <property type="evidence" value="ECO:0007669"/>
    <property type="project" value="InterPro"/>
</dbReference>
<dbReference type="GO" id="GO:0016861">
    <property type="term" value="F:intramolecular oxidoreductase activity, interconverting aldoses and ketoses"/>
    <property type="evidence" value="ECO:0007669"/>
    <property type="project" value="UniProtKB-ARBA"/>
</dbReference>
<dbReference type="AlphaFoldDB" id="A0A2M8QCJ9"/>
<gene>
    <name evidence="2" type="ORF">CUN48_08245</name>
</gene>
<dbReference type="InterPro" id="IPR036569">
    <property type="entry name" value="RpiB_LacA_LacB_sf"/>
</dbReference>
<sequence>MSERARAKVAIGAGDAGYPLKEIIKKHLEAQGVEVVDYGPSTPDPVDYPD</sequence>
<dbReference type="SUPFAM" id="SSF89623">
    <property type="entry name" value="Ribose/Galactose isomerase RpiB/AlsB"/>
    <property type="match status" value="1"/>
</dbReference>
<dbReference type="Pfam" id="PF02502">
    <property type="entry name" value="LacAB_rpiB"/>
    <property type="match status" value="1"/>
</dbReference>
<evidence type="ECO:0000313" key="2">
    <source>
        <dbReference type="EMBL" id="PJF47527.1"/>
    </source>
</evidence>
<protein>
    <recommendedName>
        <fullName evidence="4">RpiB/LacA/LacB family sugar-phosphate isomerase</fullName>
    </recommendedName>
</protein>
<evidence type="ECO:0008006" key="4">
    <source>
        <dbReference type="Google" id="ProtNLM"/>
    </source>
</evidence>
<evidence type="ECO:0000256" key="1">
    <source>
        <dbReference type="ARBA" id="ARBA00008754"/>
    </source>
</evidence>
<accession>A0A2M8QCJ9</accession>
<dbReference type="EMBL" id="PGTN01000045">
    <property type="protein sequence ID" value="PJF47527.1"/>
    <property type="molecule type" value="Genomic_DNA"/>
</dbReference>
<dbReference type="Proteomes" id="UP000230790">
    <property type="component" value="Unassembled WGS sequence"/>
</dbReference>
<proteinExistence type="inferred from homology"/>
<evidence type="ECO:0000313" key="3">
    <source>
        <dbReference type="Proteomes" id="UP000230790"/>
    </source>
</evidence>